<dbReference type="PATRIC" id="fig|1396.433.peg.538"/>
<reference evidence="2 3" key="1">
    <citation type="journal article" date="2015" name="Genome Announc.">
        <title>Next-Generation Whole-Genome Sequencing of Eight Strains of Bacillus cereus, Isolated from Food.</title>
        <authorList>
            <person name="Krawczyk A.O."/>
            <person name="de Jong A."/>
            <person name="Eijlander R.T."/>
            <person name="Berendsen E.M."/>
            <person name="Holsappel S."/>
            <person name="Wells-Bennik M.H."/>
            <person name="Kuipers O.P."/>
        </authorList>
    </citation>
    <scope>NUCLEOTIDE SEQUENCE [LARGE SCALE GENOMIC DNA]</scope>
    <source>
        <strain evidence="2 3">B4147</strain>
    </source>
</reference>
<accession>A0A0G8CDG9</accession>
<dbReference type="PANTHER" id="PTHR33169">
    <property type="entry name" value="PADR-FAMILY TRANSCRIPTIONAL REGULATOR"/>
    <property type="match status" value="1"/>
</dbReference>
<protein>
    <recommendedName>
        <fullName evidence="1">Transcription regulator PadR N-terminal domain-containing protein</fullName>
    </recommendedName>
</protein>
<dbReference type="Proteomes" id="UP000035350">
    <property type="component" value="Unassembled WGS sequence"/>
</dbReference>
<dbReference type="InterPro" id="IPR036390">
    <property type="entry name" value="WH_DNA-bd_sf"/>
</dbReference>
<name>A0A0G8CDG9_9BACI</name>
<dbReference type="AlphaFoldDB" id="A0A0G8CDG9"/>
<evidence type="ECO:0000313" key="3">
    <source>
        <dbReference type="Proteomes" id="UP000035350"/>
    </source>
</evidence>
<dbReference type="SUPFAM" id="SSF46785">
    <property type="entry name" value="Winged helix' DNA-binding domain"/>
    <property type="match status" value="1"/>
</dbReference>
<organism evidence="2 3">
    <name type="scientific">Bacillus wiedmannii</name>
    <dbReference type="NCBI Taxonomy" id="1890302"/>
    <lineage>
        <taxon>Bacteria</taxon>
        <taxon>Bacillati</taxon>
        <taxon>Bacillota</taxon>
        <taxon>Bacilli</taxon>
        <taxon>Bacillales</taxon>
        <taxon>Bacillaceae</taxon>
        <taxon>Bacillus</taxon>
        <taxon>Bacillus cereus group</taxon>
    </lineage>
</organism>
<dbReference type="PANTHER" id="PTHR33169:SF13">
    <property type="entry name" value="PADR-FAMILY TRANSCRIPTIONAL REGULATOR"/>
    <property type="match status" value="1"/>
</dbReference>
<reference evidence="3" key="2">
    <citation type="submission" date="2015-04" db="EMBL/GenBank/DDBJ databases">
        <title>Draft Genome Sequences of Eight Spore-Forming Food Isolates of Bacillus cereus Genome sequencing.</title>
        <authorList>
            <person name="Krawcyk A.O."/>
            <person name="de Jong A."/>
            <person name="Eijlander R.T."/>
            <person name="Berendsen E.M."/>
            <person name="Holsappel S."/>
            <person name="Wells-Bennik M."/>
            <person name="Kuipers O.P."/>
        </authorList>
    </citation>
    <scope>NUCLEOTIDE SEQUENCE [LARGE SCALE GENOMIC DNA]</scope>
    <source>
        <strain evidence="3">B4147</strain>
    </source>
</reference>
<dbReference type="EMBL" id="LCYN01000009">
    <property type="protein sequence ID" value="KKZ97509.1"/>
    <property type="molecule type" value="Genomic_DNA"/>
</dbReference>
<dbReference type="InterPro" id="IPR005149">
    <property type="entry name" value="Tscrpt_reg_PadR_N"/>
</dbReference>
<dbReference type="InterPro" id="IPR036388">
    <property type="entry name" value="WH-like_DNA-bd_sf"/>
</dbReference>
<dbReference type="InterPro" id="IPR052509">
    <property type="entry name" value="Metal_resp_DNA-bind_regulator"/>
</dbReference>
<sequence>MKPAVEQYIPLTEAQYYILLSLLKPIHGYGIMQEVKNLTHGEVKLGPGTLYGIIKKLLTEELIDEVASIDRKKCYVLTPLGKEVLELELKRLQRSVQNGLGVFYEE</sequence>
<dbReference type="Gene3D" id="1.10.10.10">
    <property type="entry name" value="Winged helix-like DNA-binding domain superfamily/Winged helix DNA-binding domain"/>
    <property type="match status" value="1"/>
</dbReference>
<evidence type="ECO:0000259" key="1">
    <source>
        <dbReference type="Pfam" id="PF03551"/>
    </source>
</evidence>
<evidence type="ECO:0000313" key="2">
    <source>
        <dbReference type="EMBL" id="KKZ97509.1"/>
    </source>
</evidence>
<dbReference type="RefSeq" id="WP_046958274.1">
    <property type="nucleotide sequence ID" value="NZ_LCYN01000009.1"/>
</dbReference>
<comment type="caution">
    <text evidence="2">The sequence shown here is derived from an EMBL/GenBank/DDBJ whole genome shotgun (WGS) entry which is preliminary data.</text>
</comment>
<gene>
    <name evidence="2" type="ORF">B4147_3036</name>
</gene>
<feature type="domain" description="Transcription regulator PadR N-terminal" evidence="1">
    <location>
        <begin position="20"/>
        <end position="86"/>
    </location>
</feature>
<proteinExistence type="predicted"/>
<dbReference type="Pfam" id="PF03551">
    <property type="entry name" value="PadR"/>
    <property type="match status" value="1"/>
</dbReference>